<name>A0AAU9TVP2_EUPED</name>
<dbReference type="EMBL" id="CAKOGL010000008">
    <property type="protein sequence ID" value="CAH2089883.1"/>
    <property type="molecule type" value="Genomic_DNA"/>
</dbReference>
<evidence type="ECO:0000313" key="1">
    <source>
        <dbReference type="EMBL" id="CAH2089883.1"/>
    </source>
</evidence>
<gene>
    <name evidence="1" type="ORF">EEDITHA_LOCUS5891</name>
</gene>
<protein>
    <recommendedName>
        <fullName evidence="3">Vulcan</fullName>
    </recommendedName>
</protein>
<reference evidence="1" key="1">
    <citation type="submission" date="2022-03" db="EMBL/GenBank/DDBJ databases">
        <authorList>
            <person name="Tunstrom K."/>
        </authorList>
    </citation>
    <scope>NUCLEOTIDE SEQUENCE</scope>
</reference>
<evidence type="ECO:0008006" key="3">
    <source>
        <dbReference type="Google" id="ProtNLM"/>
    </source>
</evidence>
<comment type="caution">
    <text evidence="1">The sequence shown here is derived from an EMBL/GenBank/DDBJ whole genome shotgun (WGS) entry which is preliminary data.</text>
</comment>
<proteinExistence type="predicted"/>
<organism evidence="1 2">
    <name type="scientific">Euphydryas editha</name>
    <name type="common">Edith's checkerspot</name>
    <dbReference type="NCBI Taxonomy" id="104508"/>
    <lineage>
        <taxon>Eukaryota</taxon>
        <taxon>Metazoa</taxon>
        <taxon>Ecdysozoa</taxon>
        <taxon>Arthropoda</taxon>
        <taxon>Hexapoda</taxon>
        <taxon>Insecta</taxon>
        <taxon>Pterygota</taxon>
        <taxon>Neoptera</taxon>
        <taxon>Endopterygota</taxon>
        <taxon>Lepidoptera</taxon>
        <taxon>Glossata</taxon>
        <taxon>Ditrysia</taxon>
        <taxon>Papilionoidea</taxon>
        <taxon>Nymphalidae</taxon>
        <taxon>Nymphalinae</taxon>
        <taxon>Euphydryas</taxon>
    </lineage>
</organism>
<evidence type="ECO:0000313" key="2">
    <source>
        <dbReference type="Proteomes" id="UP001153954"/>
    </source>
</evidence>
<keyword evidence="2" id="KW-1185">Reference proteome</keyword>
<accession>A0AAU9TVP2</accession>
<sequence>MAPPKEGIPLPTSAVEVKDLQSLEKVTATLATAITSAIYEGKTISAKNKRFIAEAAEEIRRATAKYAELAACDHPAEIKRSVALPTPKPSRESQEGVSYASITKLPGNFIEVSRQTHTGAPATEITKVQPLTTRPALIISTKTPAKSRQETLGAFKKTIFFRNTNYAPARVVAVSNNKLRIEFDCEKERDDALKRIQSIDNALVSVEMAHRLKPMVILKGSS</sequence>
<dbReference type="Proteomes" id="UP001153954">
    <property type="component" value="Unassembled WGS sequence"/>
</dbReference>
<dbReference type="AlphaFoldDB" id="A0AAU9TVP2"/>